<dbReference type="Proteomes" id="UP000770661">
    <property type="component" value="Unassembled WGS sequence"/>
</dbReference>
<evidence type="ECO:0000256" key="3">
    <source>
        <dbReference type="ARBA" id="ARBA00022729"/>
    </source>
</evidence>
<dbReference type="AlphaFoldDB" id="A0A8J5CYR3"/>
<organism evidence="6 7">
    <name type="scientific">Chionoecetes opilio</name>
    <name type="common">Atlantic snow crab</name>
    <name type="synonym">Cancer opilio</name>
    <dbReference type="NCBI Taxonomy" id="41210"/>
    <lineage>
        <taxon>Eukaryota</taxon>
        <taxon>Metazoa</taxon>
        <taxon>Ecdysozoa</taxon>
        <taxon>Arthropoda</taxon>
        <taxon>Crustacea</taxon>
        <taxon>Multicrustacea</taxon>
        <taxon>Malacostraca</taxon>
        <taxon>Eumalacostraca</taxon>
        <taxon>Eucarida</taxon>
        <taxon>Decapoda</taxon>
        <taxon>Pleocyemata</taxon>
        <taxon>Brachyura</taxon>
        <taxon>Eubrachyura</taxon>
        <taxon>Majoidea</taxon>
        <taxon>Majidae</taxon>
        <taxon>Chionoecetes</taxon>
    </lineage>
</organism>
<evidence type="ECO:0000313" key="7">
    <source>
        <dbReference type="Proteomes" id="UP000770661"/>
    </source>
</evidence>
<comment type="subcellular location">
    <subcellularLocation>
        <location evidence="1">Membrane</location>
        <topology evidence="1">Single-pass type I membrane protein</topology>
    </subcellularLocation>
</comment>
<evidence type="ECO:0000256" key="1">
    <source>
        <dbReference type="ARBA" id="ARBA00004479"/>
    </source>
</evidence>
<proteinExistence type="predicted"/>
<evidence type="ECO:0000313" key="6">
    <source>
        <dbReference type="EMBL" id="KAG0726094.1"/>
    </source>
</evidence>
<dbReference type="InterPro" id="IPR031152">
    <property type="entry name" value="PLXDC"/>
</dbReference>
<protein>
    <submittedName>
        <fullName evidence="6">Plexin domain-containing protein 2</fullName>
    </submittedName>
</protein>
<keyword evidence="3" id="KW-0732">Signal</keyword>
<keyword evidence="4" id="KW-0472">Membrane</keyword>
<accession>A0A8J5CYR3</accession>
<evidence type="ECO:0000256" key="5">
    <source>
        <dbReference type="SAM" id="MobiDB-lite"/>
    </source>
</evidence>
<comment type="caution">
    <text evidence="6">The sequence shown here is derived from an EMBL/GenBank/DDBJ whole genome shotgun (WGS) entry which is preliminary data.</text>
</comment>
<dbReference type="EMBL" id="JACEEZ010004828">
    <property type="protein sequence ID" value="KAG0726094.1"/>
    <property type="molecule type" value="Genomic_DNA"/>
</dbReference>
<dbReference type="OrthoDB" id="6285106at2759"/>
<evidence type="ECO:0000256" key="4">
    <source>
        <dbReference type="ARBA" id="ARBA00022989"/>
    </source>
</evidence>
<keyword evidence="2" id="KW-0812">Transmembrane</keyword>
<keyword evidence="7" id="KW-1185">Reference proteome</keyword>
<reference evidence="6" key="1">
    <citation type="submission" date="2020-07" db="EMBL/GenBank/DDBJ databases">
        <title>The High-quality genome of the commercially important snow crab, Chionoecetes opilio.</title>
        <authorList>
            <person name="Jeong J.-H."/>
            <person name="Ryu S."/>
        </authorList>
    </citation>
    <scope>NUCLEOTIDE SEQUENCE</scope>
    <source>
        <strain evidence="6">MADBK_172401_WGS</strain>
        <tissue evidence="6">Digestive gland</tissue>
    </source>
</reference>
<evidence type="ECO:0000256" key="2">
    <source>
        <dbReference type="ARBA" id="ARBA00022692"/>
    </source>
</evidence>
<name>A0A8J5CYR3_CHIOP</name>
<feature type="compositionally biased region" description="Low complexity" evidence="5">
    <location>
        <begin position="147"/>
        <end position="160"/>
    </location>
</feature>
<dbReference type="PANTHER" id="PTHR13055:SF12">
    <property type="entry name" value="LD40707P"/>
    <property type="match status" value="1"/>
</dbReference>
<feature type="region of interest" description="Disordered" evidence="5">
    <location>
        <begin position="143"/>
        <end position="163"/>
    </location>
</feature>
<sequence>MPLKDHADAGTFTFRVTLHSNGDIVFTYKQVPMSVTAIVEDQQVKVGLSDASSSTPFSTIYEYHKIDMKKRNMIGNWTAILFKALPTCVSMHSCSDCLSMKTSFQCQWCDAVDRCSNGGLDRHRQAWLLNSCETRNVQLADHCPNATTTTTTPTTSTTTPETKEEEEEIVEPVNGFDTENATVDHDGYYRSQVFRGVDEVQRYWVDLDSSQEEKALTNETLSVSHRRATVRIEEEGNTVRLTFEFPFYGHLLRNITIATGGFLFTGAFLHKWLTATQYIAPLMANFDTSMNKNASVKYADNGTSFTVQWNNMPLKDHADAGTFTFQVTLHSNGDIVFTYKQVPMSVTAIVEDQHPVKVGLSDAYIGERTIFFVRRKTIYEYHKIDMKKRNMIGNWTAILFKALPTCVSMHSCSDCLSMKTSFQCQWCDAVDRCSDGGLDRHRQAWLLNSCETRHVQLPDHCPPPDGILYYCILYYCIHGTLFYLADPIDDVVY</sequence>
<gene>
    <name evidence="6" type="primary">plxdc2</name>
    <name evidence="6" type="ORF">GWK47_037288</name>
</gene>
<dbReference type="GO" id="GO:0016020">
    <property type="term" value="C:membrane"/>
    <property type="evidence" value="ECO:0007669"/>
    <property type="project" value="UniProtKB-SubCell"/>
</dbReference>
<keyword evidence="4" id="KW-1133">Transmembrane helix</keyword>
<dbReference type="PANTHER" id="PTHR13055">
    <property type="entry name" value="TUMOR ENDOTHELIAL MARKER 7 RELATED"/>
    <property type="match status" value="1"/>
</dbReference>